<dbReference type="Gene3D" id="1.10.3210.10">
    <property type="entry name" value="Hypothetical protein af1432"/>
    <property type="match status" value="1"/>
</dbReference>
<comment type="caution">
    <text evidence="2">The sequence shown here is derived from an EMBL/GenBank/DDBJ whole genome shotgun (WGS) entry which is preliminary data.</text>
</comment>
<dbReference type="InterPro" id="IPR052020">
    <property type="entry name" value="Cyclic_di-GMP/3'3'-cGAMP_PDE"/>
</dbReference>
<dbReference type="NCBIfam" id="TIGR00277">
    <property type="entry name" value="HDIG"/>
    <property type="match status" value="1"/>
</dbReference>
<feature type="domain" description="HD-GYP" evidence="1">
    <location>
        <begin position="355"/>
        <end position="543"/>
    </location>
</feature>
<evidence type="ECO:0000313" key="3">
    <source>
        <dbReference type="Proteomes" id="UP000639973"/>
    </source>
</evidence>
<organism evidence="2 3">
    <name type="scientific">Deinococcus aerolatus</name>
    <dbReference type="NCBI Taxonomy" id="522487"/>
    <lineage>
        <taxon>Bacteria</taxon>
        <taxon>Thermotogati</taxon>
        <taxon>Deinococcota</taxon>
        <taxon>Deinococci</taxon>
        <taxon>Deinococcales</taxon>
        <taxon>Deinococcaceae</taxon>
        <taxon>Deinococcus</taxon>
    </lineage>
</organism>
<dbReference type="Gene3D" id="3.30.450.40">
    <property type="match status" value="2"/>
</dbReference>
<dbReference type="EMBL" id="BMOL01000017">
    <property type="protein sequence ID" value="GGL89665.1"/>
    <property type="molecule type" value="Genomic_DNA"/>
</dbReference>
<evidence type="ECO:0000259" key="1">
    <source>
        <dbReference type="PROSITE" id="PS51832"/>
    </source>
</evidence>
<dbReference type="InterPro" id="IPR003607">
    <property type="entry name" value="HD/PDEase_dom"/>
</dbReference>
<dbReference type="InterPro" id="IPR003018">
    <property type="entry name" value="GAF"/>
</dbReference>
<protein>
    <recommendedName>
        <fullName evidence="1">HD-GYP domain-containing protein</fullName>
    </recommendedName>
</protein>
<gene>
    <name evidence="2" type="ORF">GCM10010840_29710</name>
</gene>
<dbReference type="Pfam" id="PF13487">
    <property type="entry name" value="HD_5"/>
    <property type="match status" value="1"/>
</dbReference>
<proteinExistence type="predicted"/>
<dbReference type="PANTHER" id="PTHR45228:SF8">
    <property type="entry name" value="TWO-COMPONENT RESPONSE REGULATOR-RELATED"/>
    <property type="match status" value="1"/>
</dbReference>
<evidence type="ECO:0000313" key="2">
    <source>
        <dbReference type="EMBL" id="GGL89665.1"/>
    </source>
</evidence>
<dbReference type="SMART" id="SM00065">
    <property type="entry name" value="GAF"/>
    <property type="match status" value="2"/>
</dbReference>
<dbReference type="PROSITE" id="PS51832">
    <property type="entry name" value="HD_GYP"/>
    <property type="match status" value="1"/>
</dbReference>
<dbReference type="SUPFAM" id="SSF55781">
    <property type="entry name" value="GAF domain-like"/>
    <property type="match status" value="2"/>
</dbReference>
<dbReference type="InterPro" id="IPR029016">
    <property type="entry name" value="GAF-like_dom_sf"/>
</dbReference>
<accession>A0ABQ2GDN2</accession>
<name>A0ABQ2GDN2_9DEIO</name>
<dbReference type="Proteomes" id="UP000639973">
    <property type="component" value="Unassembled WGS sequence"/>
</dbReference>
<dbReference type="InterPro" id="IPR037522">
    <property type="entry name" value="HD_GYP_dom"/>
</dbReference>
<sequence>MLAYQARDMGALKRMIEVHLAPPTGHKPELDLQTVVLLAQSADDAFERCVTLALQKTRASTVMIMLRRAESDELEVVAAAGRRSEVAVGRRLSRGQGLGWHVISTAKPYLVKDVHIRQDAHFLAGQPKPGMYLGVPLLAPDGALLGVLSADTTDSPEILGEADAQLLLLLGQAAGVAYSRWKALDDARRSAWQYQQLAHLSAQLETLSDPDDIAREALEMLLALSGFTAGTVMTLRADGLTHLAMVRGTPEASDIVKAVLSEPHKPSGLVADVMASDCSVAVPDYMAYPGARPGVTRLYSALAAPLRCDGKVVGTIGLLQLDSPREIPAELVALLDMVAARVDRAQERVGNFRQMRRMREAALRAVGRMIEGRDGETFGHTDRVTTLSLRLGEALGLEGEALQHLRWGAYLHDIGKVTLGDDILRKPGPLTPDERQNMQKHVIVGDHLLRDEIFVPREVREVVRFHHERWDGAGYPDGLCERRIPLLARIFSVVDVYDALVSERPYKPAWSHERAMAELRRGAGSQFDPQALAAFEELFDHDV</sequence>
<keyword evidence="3" id="KW-1185">Reference proteome</keyword>
<dbReference type="SUPFAM" id="SSF109604">
    <property type="entry name" value="HD-domain/PDEase-like"/>
    <property type="match status" value="1"/>
</dbReference>
<reference evidence="3" key="1">
    <citation type="journal article" date="2019" name="Int. J. Syst. Evol. Microbiol.">
        <title>The Global Catalogue of Microorganisms (GCM) 10K type strain sequencing project: providing services to taxonomists for standard genome sequencing and annotation.</title>
        <authorList>
            <consortium name="The Broad Institute Genomics Platform"/>
            <consortium name="The Broad Institute Genome Sequencing Center for Infectious Disease"/>
            <person name="Wu L."/>
            <person name="Ma J."/>
        </authorList>
    </citation>
    <scope>NUCLEOTIDE SEQUENCE [LARGE SCALE GENOMIC DNA]</scope>
    <source>
        <strain evidence="3">JCM 15442</strain>
    </source>
</reference>
<dbReference type="Pfam" id="PF01590">
    <property type="entry name" value="GAF"/>
    <property type="match status" value="2"/>
</dbReference>
<dbReference type="CDD" id="cd00077">
    <property type="entry name" value="HDc"/>
    <property type="match status" value="1"/>
</dbReference>
<dbReference type="SMART" id="SM00471">
    <property type="entry name" value="HDc"/>
    <property type="match status" value="1"/>
</dbReference>
<dbReference type="PANTHER" id="PTHR45228">
    <property type="entry name" value="CYCLIC DI-GMP PHOSPHODIESTERASE TM_0186-RELATED"/>
    <property type="match status" value="1"/>
</dbReference>
<dbReference type="InterPro" id="IPR006675">
    <property type="entry name" value="HDIG_dom"/>
</dbReference>